<sequence length="336" mass="35145">MWGSLYRMQCSSSTASGLVNMYSPSSTSNHNSLVTTPLDMEWSQQGQVGGVAGPTHNHSLNHHGGHLMTLSSGANGHGNGYPASLLSSGFPHNNNYNHITLPRYQNLPQSQSNLPPPVFYPQNHLGAGGAPYSLTTSSSSNNNNPSNFPTNTSRQLQHNNYHPSLGLQTVSRTPNQRIPGSILRVTNTNYGNGPNLSNTTLPPASSFSGVVGPGGTYRPSSEIITTGHPHSLQICTLPRRAASVLSGASSSSSISTNTMATRKPIDQTNLGVGGGEALNASETPGSSVLTPSQLQGSNRSRSNNGPAAVCHSNLQRLTSCLSSSDSQHQALNASAL</sequence>
<comment type="caution">
    <text evidence="2">The sequence shown here is derived from an EMBL/GenBank/DDBJ whole genome shotgun (WGS) entry which is preliminary data.</text>
</comment>
<name>A0A8J2KZU4_9HEXA</name>
<organism evidence="2 3">
    <name type="scientific">Allacma fusca</name>
    <dbReference type="NCBI Taxonomy" id="39272"/>
    <lineage>
        <taxon>Eukaryota</taxon>
        <taxon>Metazoa</taxon>
        <taxon>Ecdysozoa</taxon>
        <taxon>Arthropoda</taxon>
        <taxon>Hexapoda</taxon>
        <taxon>Collembola</taxon>
        <taxon>Symphypleona</taxon>
        <taxon>Sminthuridae</taxon>
        <taxon>Allacma</taxon>
    </lineage>
</organism>
<gene>
    <name evidence="2" type="ORF">AFUS01_LOCUS33985</name>
</gene>
<evidence type="ECO:0000256" key="1">
    <source>
        <dbReference type="SAM" id="MobiDB-lite"/>
    </source>
</evidence>
<dbReference type="Proteomes" id="UP000708208">
    <property type="component" value="Unassembled WGS sequence"/>
</dbReference>
<feature type="compositionally biased region" description="Polar residues" evidence="1">
    <location>
        <begin position="256"/>
        <end position="270"/>
    </location>
</feature>
<evidence type="ECO:0000313" key="2">
    <source>
        <dbReference type="EMBL" id="CAG7823791.1"/>
    </source>
</evidence>
<reference evidence="2" key="1">
    <citation type="submission" date="2021-06" db="EMBL/GenBank/DDBJ databases">
        <authorList>
            <person name="Hodson N. C."/>
            <person name="Mongue J. A."/>
            <person name="Jaron S. K."/>
        </authorList>
    </citation>
    <scope>NUCLEOTIDE SEQUENCE</scope>
</reference>
<feature type="compositionally biased region" description="Low complexity" evidence="1">
    <location>
        <begin position="135"/>
        <end position="153"/>
    </location>
</feature>
<accession>A0A8J2KZU4</accession>
<feature type="compositionally biased region" description="Polar residues" evidence="1">
    <location>
        <begin position="280"/>
        <end position="305"/>
    </location>
</feature>
<dbReference type="EMBL" id="CAJVCH010530592">
    <property type="protein sequence ID" value="CAG7823791.1"/>
    <property type="molecule type" value="Genomic_DNA"/>
</dbReference>
<proteinExistence type="predicted"/>
<feature type="region of interest" description="Disordered" evidence="1">
    <location>
        <begin position="122"/>
        <end position="156"/>
    </location>
</feature>
<evidence type="ECO:0000313" key="3">
    <source>
        <dbReference type="Proteomes" id="UP000708208"/>
    </source>
</evidence>
<dbReference type="AlphaFoldDB" id="A0A8J2KZU4"/>
<keyword evidence="3" id="KW-1185">Reference proteome</keyword>
<protein>
    <submittedName>
        <fullName evidence="2">Uncharacterized protein</fullName>
    </submittedName>
</protein>
<feature type="region of interest" description="Disordered" evidence="1">
    <location>
        <begin position="247"/>
        <end position="308"/>
    </location>
</feature>